<dbReference type="SUPFAM" id="SSF57845">
    <property type="entry name" value="B-box zinc-binding domain"/>
    <property type="match status" value="1"/>
</dbReference>
<dbReference type="OrthoDB" id="10503360at2759"/>
<organism evidence="4 5">
    <name type="scientific">Colocasia esculenta</name>
    <name type="common">Wild taro</name>
    <name type="synonym">Arum esculentum</name>
    <dbReference type="NCBI Taxonomy" id="4460"/>
    <lineage>
        <taxon>Eukaryota</taxon>
        <taxon>Viridiplantae</taxon>
        <taxon>Streptophyta</taxon>
        <taxon>Embryophyta</taxon>
        <taxon>Tracheophyta</taxon>
        <taxon>Spermatophyta</taxon>
        <taxon>Magnoliopsida</taxon>
        <taxon>Liliopsida</taxon>
        <taxon>Araceae</taxon>
        <taxon>Aroideae</taxon>
        <taxon>Colocasieae</taxon>
        <taxon>Colocasia</taxon>
    </lineage>
</organism>
<reference evidence="4" key="1">
    <citation type="submission" date="2017-07" db="EMBL/GenBank/DDBJ databases">
        <title>Taro Niue Genome Assembly and Annotation.</title>
        <authorList>
            <person name="Atibalentja N."/>
            <person name="Keating K."/>
            <person name="Fields C.J."/>
        </authorList>
    </citation>
    <scope>NUCLEOTIDE SEQUENCE</scope>
    <source>
        <strain evidence="4">Niue_2</strain>
        <tissue evidence="4">Leaf</tissue>
    </source>
</reference>
<dbReference type="Pfam" id="PF04640">
    <property type="entry name" value="PLATZ"/>
    <property type="match status" value="1"/>
</dbReference>
<dbReference type="GO" id="GO:0008270">
    <property type="term" value="F:zinc ion binding"/>
    <property type="evidence" value="ECO:0007669"/>
    <property type="project" value="UniProtKB-KW"/>
</dbReference>
<comment type="caution">
    <text evidence="4">The sequence shown here is derived from an EMBL/GenBank/DDBJ whole genome shotgun (WGS) entry which is preliminary data.</text>
</comment>
<dbReference type="EMBL" id="NMUH01000667">
    <property type="protein sequence ID" value="MQL83020.1"/>
    <property type="molecule type" value="Genomic_DNA"/>
</dbReference>
<keyword evidence="1" id="KW-0863">Zinc-finger</keyword>
<dbReference type="InterPro" id="IPR006734">
    <property type="entry name" value="PLATZ"/>
</dbReference>
<feature type="region of interest" description="Disordered" evidence="2">
    <location>
        <begin position="163"/>
        <end position="196"/>
    </location>
</feature>
<dbReference type="PANTHER" id="PTHR31065">
    <property type="entry name" value="PLATZ TRANSCRIPTION FACTOR FAMILY PROTEIN"/>
    <property type="match status" value="1"/>
</dbReference>
<keyword evidence="1" id="KW-0862">Zinc</keyword>
<dbReference type="CDD" id="cd19757">
    <property type="entry name" value="Bbox1"/>
    <property type="match status" value="1"/>
</dbReference>
<dbReference type="AlphaFoldDB" id="A0A843UMI5"/>
<name>A0A843UMI5_COLES</name>
<accession>A0A843UMI5</accession>
<dbReference type="InterPro" id="IPR000315">
    <property type="entry name" value="Znf_B-box"/>
</dbReference>
<dbReference type="PANTHER" id="PTHR31065:SF78">
    <property type="entry name" value="B BOX-TYPE DOMAIN-CONTAINING PROTEIN"/>
    <property type="match status" value="1"/>
</dbReference>
<keyword evidence="1" id="KW-0479">Metal-binding</keyword>
<evidence type="ECO:0000256" key="2">
    <source>
        <dbReference type="SAM" id="MobiDB-lite"/>
    </source>
</evidence>
<sequence length="278" mass="30344">MASERQQQSPSWVFSLLTGKFFVPCLSHEDAKKNEKNVYCLDCCAPICSHCSHRRHRAHRLLQVRRYVYQDVVRLEDFENLFDCSFIQSYTTNNAKVVFLNQRPQSRPLKCSGSSCSSCERTLQQPYHFCSLGCKVSMVLPLLYQRLRYEGCAPVCSLPRSGGFPRPPGSPGPKSGDAGDGHPSPGASLLGGASCHRAPPGSSGAAGVARCVEPGCTAAREGLVITRKKRTRAVAAGGDTGAAMLCRSRNAPVHGHHHQHLPLASFKRKGIPIRSPLY</sequence>
<evidence type="ECO:0000313" key="4">
    <source>
        <dbReference type="EMBL" id="MQL83020.1"/>
    </source>
</evidence>
<gene>
    <name evidence="4" type="ORF">Taro_015498</name>
</gene>
<keyword evidence="5" id="KW-1185">Reference proteome</keyword>
<protein>
    <recommendedName>
        <fullName evidence="3">B box-type domain-containing protein</fullName>
    </recommendedName>
</protein>
<dbReference type="PROSITE" id="PS50119">
    <property type="entry name" value="ZF_BBOX"/>
    <property type="match status" value="1"/>
</dbReference>
<evidence type="ECO:0000313" key="5">
    <source>
        <dbReference type="Proteomes" id="UP000652761"/>
    </source>
</evidence>
<evidence type="ECO:0000259" key="3">
    <source>
        <dbReference type="PROSITE" id="PS50119"/>
    </source>
</evidence>
<evidence type="ECO:0000256" key="1">
    <source>
        <dbReference type="PROSITE-ProRule" id="PRU00024"/>
    </source>
</evidence>
<dbReference type="Proteomes" id="UP000652761">
    <property type="component" value="Unassembled WGS sequence"/>
</dbReference>
<proteinExistence type="predicted"/>
<feature type="domain" description="B box-type" evidence="3">
    <location>
        <begin position="20"/>
        <end position="64"/>
    </location>
</feature>